<dbReference type="PROSITE" id="PS01228">
    <property type="entry name" value="COF_1"/>
    <property type="match status" value="1"/>
</dbReference>
<accession>A0A1W1Z5E0</accession>
<reference evidence="2" key="1">
    <citation type="submission" date="2017-04" db="EMBL/GenBank/DDBJ databases">
        <authorList>
            <person name="Varghese N."/>
            <person name="Submissions S."/>
        </authorList>
    </citation>
    <scope>NUCLEOTIDE SEQUENCE [LARGE SCALE GENOMIC DNA]</scope>
    <source>
        <strain evidence="2">DSM 21500</strain>
    </source>
</reference>
<dbReference type="InterPro" id="IPR023214">
    <property type="entry name" value="HAD_sf"/>
</dbReference>
<evidence type="ECO:0008006" key="3">
    <source>
        <dbReference type="Google" id="ProtNLM"/>
    </source>
</evidence>
<dbReference type="SFLD" id="SFLDS00003">
    <property type="entry name" value="Haloacid_Dehalogenase"/>
    <property type="match status" value="1"/>
</dbReference>
<organism evidence="1 2">
    <name type="scientific">Aerococcus suis</name>
    <dbReference type="NCBI Taxonomy" id="371602"/>
    <lineage>
        <taxon>Bacteria</taxon>
        <taxon>Bacillati</taxon>
        <taxon>Bacillota</taxon>
        <taxon>Bacilli</taxon>
        <taxon>Lactobacillales</taxon>
        <taxon>Aerococcaceae</taxon>
        <taxon>Aerococcus</taxon>
    </lineage>
</organism>
<dbReference type="PANTHER" id="PTHR10000">
    <property type="entry name" value="PHOSPHOSERINE PHOSPHATASE"/>
    <property type="match status" value="1"/>
</dbReference>
<dbReference type="RefSeq" id="WP_084099255.1">
    <property type="nucleotide sequence ID" value="NZ_FWXK01000006.1"/>
</dbReference>
<dbReference type="EMBL" id="FWXK01000006">
    <property type="protein sequence ID" value="SMC43584.1"/>
    <property type="molecule type" value="Genomic_DNA"/>
</dbReference>
<proteinExistence type="predicted"/>
<dbReference type="SFLD" id="SFLDG01140">
    <property type="entry name" value="C2.B:_Phosphomannomutase_and_P"/>
    <property type="match status" value="1"/>
</dbReference>
<evidence type="ECO:0000313" key="2">
    <source>
        <dbReference type="Proteomes" id="UP000243884"/>
    </source>
</evidence>
<dbReference type="PROSITE" id="PS01229">
    <property type="entry name" value="COF_2"/>
    <property type="match status" value="1"/>
</dbReference>
<dbReference type="InterPro" id="IPR006379">
    <property type="entry name" value="HAD-SF_hydro_IIB"/>
</dbReference>
<dbReference type="Gene3D" id="3.40.50.1000">
    <property type="entry name" value="HAD superfamily/HAD-like"/>
    <property type="match status" value="1"/>
</dbReference>
<dbReference type="SUPFAM" id="SSF56784">
    <property type="entry name" value="HAD-like"/>
    <property type="match status" value="1"/>
</dbReference>
<dbReference type="SFLD" id="SFLDG01144">
    <property type="entry name" value="C2.B.4:_PGP_Like"/>
    <property type="match status" value="1"/>
</dbReference>
<dbReference type="OrthoDB" id="9790031at2"/>
<evidence type="ECO:0000313" key="1">
    <source>
        <dbReference type="EMBL" id="SMC43584.1"/>
    </source>
</evidence>
<dbReference type="GO" id="GO:0016791">
    <property type="term" value="F:phosphatase activity"/>
    <property type="evidence" value="ECO:0007669"/>
    <property type="project" value="TreeGrafter"/>
</dbReference>
<dbReference type="GO" id="GO:0005829">
    <property type="term" value="C:cytosol"/>
    <property type="evidence" value="ECO:0007669"/>
    <property type="project" value="TreeGrafter"/>
</dbReference>
<protein>
    <recommendedName>
        <fullName evidence="3">Haloacid dehalogenase-like hydrolase</fullName>
    </recommendedName>
</protein>
<dbReference type="InterPro" id="IPR036412">
    <property type="entry name" value="HAD-like_sf"/>
</dbReference>
<dbReference type="InterPro" id="IPR000150">
    <property type="entry name" value="Cof"/>
</dbReference>
<sequence>MYKLFVFDIDGTLVNDAKEITPKTHAALVKLHDLGYHVVISSGRPFPGVKRVAEMVGGDLVQYASCFNGGLIKDIYSQETLVQSELAPDDVLELLDFAIQHGVDPHYYNDEHVLTPVAPKFDYIHAEEDLSGLSMKVMNPDEEAIHTPKLMFTAPPEILEQAEAQLPEDYYQRFSIVKSEPYFLEFNPLGVSKGNSLAMLADKLGIKQSEVMTFGDQNNDLSMIEWAGKGVAMGNAITDLKNVADYVTDTNENDGIAQALEEFVFSKE</sequence>
<dbReference type="NCBIfam" id="TIGR01484">
    <property type="entry name" value="HAD-SF-IIB"/>
    <property type="match status" value="1"/>
</dbReference>
<keyword evidence="2" id="KW-1185">Reference proteome</keyword>
<dbReference type="Proteomes" id="UP000243884">
    <property type="component" value="Unassembled WGS sequence"/>
</dbReference>
<gene>
    <name evidence="1" type="ORF">SAMN04487984_1133</name>
</gene>
<dbReference type="CDD" id="cd07516">
    <property type="entry name" value="HAD_Pase"/>
    <property type="match status" value="1"/>
</dbReference>
<dbReference type="PANTHER" id="PTHR10000:SF8">
    <property type="entry name" value="HAD SUPERFAMILY HYDROLASE-LIKE, TYPE 3"/>
    <property type="match status" value="1"/>
</dbReference>
<dbReference type="AlphaFoldDB" id="A0A1W1Z5E0"/>
<dbReference type="Gene3D" id="3.30.1240.10">
    <property type="match status" value="1"/>
</dbReference>
<dbReference type="Pfam" id="PF08282">
    <property type="entry name" value="Hydrolase_3"/>
    <property type="match status" value="1"/>
</dbReference>
<name>A0A1W1Z5E0_9LACT</name>
<dbReference type="NCBIfam" id="TIGR00099">
    <property type="entry name" value="Cof-subfamily"/>
    <property type="match status" value="1"/>
</dbReference>
<dbReference type="GO" id="GO:0000287">
    <property type="term" value="F:magnesium ion binding"/>
    <property type="evidence" value="ECO:0007669"/>
    <property type="project" value="TreeGrafter"/>
</dbReference>
<dbReference type="STRING" id="371602.SAMN04487984_1133"/>